<dbReference type="EMBL" id="FXYH01000006">
    <property type="protein sequence ID" value="SMX40796.1"/>
    <property type="molecule type" value="Genomic_DNA"/>
</dbReference>
<feature type="signal peptide" evidence="1">
    <location>
        <begin position="1"/>
        <end position="28"/>
    </location>
</feature>
<gene>
    <name evidence="2" type="ORF">PEV8663_02121</name>
</gene>
<protein>
    <submittedName>
        <fullName evidence="2">Uncharacterized protein</fullName>
    </submittedName>
</protein>
<evidence type="ECO:0000313" key="2">
    <source>
        <dbReference type="EMBL" id="SMX40796.1"/>
    </source>
</evidence>
<feature type="chain" id="PRO_5012218324" evidence="1">
    <location>
        <begin position="29"/>
        <end position="47"/>
    </location>
</feature>
<keyword evidence="1" id="KW-0732">Signal</keyword>
<evidence type="ECO:0000256" key="1">
    <source>
        <dbReference type="SAM" id="SignalP"/>
    </source>
</evidence>
<name>A0A238KFK1_9RHOB</name>
<dbReference type="Proteomes" id="UP000220836">
    <property type="component" value="Unassembled WGS sequence"/>
</dbReference>
<proteinExistence type="predicted"/>
<reference evidence="2 3" key="1">
    <citation type="submission" date="2017-05" db="EMBL/GenBank/DDBJ databases">
        <authorList>
            <person name="Song R."/>
            <person name="Chenine A.L."/>
            <person name="Ruprecht R.M."/>
        </authorList>
    </citation>
    <scope>NUCLEOTIDE SEQUENCE [LARGE SCALE GENOMIC DNA]</scope>
    <source>
        <strain evidence="2 3">CECT 8663</strain>
    </source>
</reference>
<accession>A0A238KFK1</accession>
<sequence>MKTITLIQAAALLILALMGAYTAGHANADVVAKGGCADVEHAAYCEL</sequence>
<evidence type="ECO:0000313" key="3">
    <source>
        <dbReference type="Proteomes" id="UP000220836"/>
    </source>
</evidence>
<dbReference type="RefSeq" id="WP_170125856.1">
    <property type="nucleotide sequence ID" value="NZ_FXYH01000006.1"/>
</dbReference>
<dbReference type="AlphaFoldDB" id="A0A238KFK1"/>
<organism evidence="2 3">
    <name type="scientific">Pelagimonas varians</name>
    <dbReference type="NCBI Taxonomy" id="696760"/>
    <lineage>
        <taxon>Bacteria</taxon>
        <taxon>Pseudomonadati</taxon>
        <taxon>Pseudomonadota</taxon>
        <taxon>Alphaproteobacteria</taxon>
        <taxon>Rhodobacterales</taxon>
        <taxon>Roseobacteraceae</taxon>
        <taxon>Pelagimonas</taxon>
    </lineage>
</organism>
<keyword evidence="3" id="KW-1185">Reference proteome</keyword>